<dbReference type="EMBL" id="JACHDO010000001">
    <property type="protein sequence ID" value="MBB5492010.1"/>
    <property type="molecule type" value="Genomic_DNA"/>
</dbReference>
<proteinExistence type="predicted"/>
<dbReference type="PANTHER" id="PTHR43649">
    <property type="entry name" value="ARABINOSE-BINDING PROTEIN-RELATED"/>
    <property type="match status" value="1"/>
</dbReference>
<reference evidence="1 2" key="1">
    <citation type="submission" date="2020-08" db="EMBL/GenBank/DDBJ databases">
        <title>Sequencing the genomes of 1000 actinobacteria strains.</title>
        <authorList>
            <person name="Klenk H.-P."/>
        </authorList>
    </citation>
    <scope>NUCLEOTIDE SEQUENCE [LARGE SCALE GENOMIC DNA]</scope>
    <source>
        <strain evidence="1 2">DSM 44598</strain>
    </source>
</reference>
<gene>
    <name evidence="1" type="ORF">HNR07_003147</name>
</gene>
<dbReference type="PROSITE" id="PS51257">
    <property type="entry name" value="PROKAR_LIPOPROTEIN"/>
    <property type="match status" value="1"/>
</dbReference>
<dbReference type="SUPFAM" id="SSF53850">
    <property type="entry name" value="Periplasmic binding protein-like II"/>
    <property type="match status" value="1"/>
</dbReference>
<name>A0A840W4X3_9ACTN</name>
<dbReference type="Gene3D" id="3.40.190.10">
    <property type="entry name" value="Periplasmic binding protein-like II"/>
    <property type="match status" value="2"/>
</dbReference>
<sequence>MSRTHRIRVIGSTSLALSLLLATGCGTSGPGGGDTMQVWALEDALVNEIVERGIETHNDAHEVPAELVTFVNDAYKQRLQVALGSPNAPDVFFNWGGGNLSQYTQQDQVLDLTQTLEDNPEFRDSFLPSVLDVAEIDGSYYGVPLLGVQPVVMYYNKPVLAEAGLEPPETFEDLYEAIDVLQEDGVTPIVLPGAQGWTQLMWFSYLVDRVGGPDVFQAIVDGEEGSWEDPAVLEALELCQDLVDRGAFGNNFTSVDYDNGSASALLANGDSAMFLMGSWEISRQLEDSPQFVENDELGFTSFPVVEGGAGEPNAIVGNPSNYFSVNSDSQHTDAAIDFLVETLASDEYVSDLIDVGQVPPIEGIEDQLQESDHAEFATFTHGLVSDAPTFTQSWDQALDPAAAEAMLTNLQLVFLGDLTPEEFGAAMEQTR</sequence>
<dbReference type="AlphaFoldDB" id="A0A840W4X3"/>
<keyword evidence="2" id="KW-1185">Reference proteome</keyword>
<comment type="caution">
    <text evidence="1">The sequence shown here is derived from an EMBL/GenBank/DDBJ whole genome shotgun (WGS) entry which is preliminary data.</text>
</comment>
<dbReference type="InterPro" id="IPR050490">
    <property type="entry name" value="Bact_solute-bd_prot1"/>
</dbReference>
<dbReference type="InterPro" id="IPR006059">
    <property type="entry name" value="SBP"/>
</dbReference>
<dbReference type="RefSeq" id="WP_184365584.1">
    <property type="nucleotide sequence ID" value="NZ_BAAAKM010000015.1"/>
</dbReference>
<evidence type="ECO:0000313" key="1">
    <source>
        <dbReference type="EMBL" id="MBB5492010.1"/>
    </source>
</evidence>
<protein>
    <submittedName>
        <fullName evidence="1">Raffinose/stachyose/melibiose transport system substrate-binding protein/xylobiose transport system substrate-binding protein</fullName>
    </submittedName>
</protein>
<dbReference type="Proteomes" id="UP000579647">
    <property type="component" value="Unassembled WGS sequence"/>
</dbReference>
<dbReference type="Pfam" id="PF01547">
    <property type="entry name" value="SBP_bac_1"/>
    <property type="match status" value="1"/>
</dbReference>
<evidence type="ECO:0000313" key="2">
    <source>
        <dbReference type="Proteomes" id="UP000579647"/>
    </source>
</evidence>
<dbReference type="PANTHER" id="PTHR43649:SF14">
    <property type="entry name" value="BLR3389 PROTEIN"/>
    <property type="match status" value="1"/>
</dbReference>
<organism evidence="1 2">
    <name type="scientific">Nocardiopsis metallicus</name>
    <dbReference type="NCBI Taxonomy" id="179819"/>
    <lineage>
        <taxon>Bacteria</taxon>
        <taxon>Bacillati</taxon>
        <taxon>Actinomycetota</taxon>
        <taxon>Actinomycetes</taxon>
        <taxon>Streptosporangiales</taxon>
        <taxon>Nocardiopsidaceae</taxon>
        <taxon>Nocardiopsis</taxon>
    </lineage>
</organism>
<accession>A0A840W4X3</accession>